<dbReference type="PANTHER" id="PTHR38766:SF1">
    <property type="entry name" value="FLAGELLAR PROTEIN FLIO"/>
    <property type="match status" value="1"/>
</dbReference>
<evidence type="ECO:0000313" key="3">
    <source>
        <dbReference type="EMBL" id="KZL21341.1"/>
    </source>
</evidence>
<feature type="compositionally biased region" description="Low complexity" evidence="1">
    <location>
        <begin position="337"/>
        <end position="355"/>
    </location>
</feature>
<feature type="transmembrane region" description="Helical" evidence="2">
    <location>
        <begin position="16"/>
        <end position="39"/>
    </location>
</feature>
<dbReference type="PANTHER" id="PTHR38766">
    <property type="entry name" value="FLAGELLAR PROTEIN FLIO"/>
    <property type="match status" value="1"/>
</dbReference>
<keyword evidence="3" id="KW-0282">Flagellum</keyword>
<sequence>MPDWLAKTTGASQGTAQFLAVVLALLIIVVLIAVCIPLLKRLARTSYKGSRSRQPRLAIMDATDIDARRRLLLVRRDNVEHLILIGGANDVVVEQGIIRGVPVSAPSRGQAFAGAAQTEPNQSGFEQGALPTEPSAALNWGTQATTEPTPPKPAPTPRAYPEQSMAAKTPAPKAMAAQTAAATPLNERSAPAAQPAQARPIRPAAPAPIAQATKPGALQTPTIGGARPVQKVAARPITARPAPLRSQGFSPIKPLATSAEPKAPEAEKTGPAPVAQRATTPAAIKPTAPAAITPPLSGPAANAKSAFLRPRVNEAKAKPQEEKKEEHKPAPEKPAPQKEATAKAAAKAETAPAPAKEQKPETKPEIAPAPAKEQKAEPVKAKENTKAKDNRTNKPDTPKAAPEQAKPKEASKKPEPTKAAAKKNEKTPPKETKKEAVVGIEKEMADLLDDIEANTK</sequence>
<keyword evidence="4" id="KW-1185">Reference proteome</keyword>
<name>A0A166ANC2_9HYPH</name>
<feature type="compositionally biased region" description="Pro residues" evidence="1">
    <location>
        <begin position="148"/>
        <end position="158"/>
    </location>
</feature>
<feature type="compositionally biased region" description="Basic and acidic residues" evidence="1">
    <location>
        <begin position="405"/>
        <end position="437"/>
    </location>
</feature>
<dbReference type="PATRIC" id="fig|989403.3.peg.675"/>
<accession>A0A166ANC2</accession>
<comment type="caution">
    <text evidence="3">The sequence shown here is derived from an EMBL/GenBank/DDBJ whole genome shotgun (WGS) entry which is preliminary data.</text>
</comment>
<dbReference type="Proteomes" id="UP000076577">
    <property type="component" value="Unassembled WGS sequence"/>
</dbReference>
<keyword evidence="3" id="KW-0969">Cilium</keyword>
<evidence type="ECO:0000256" key="1">
    <source>
        <dbReference type="SAM" id="MobiDB-lite"/>
    </source>
</evidence>
<dbReference type="OrthoDB" id="8456606at2"/>
<evidence type="ECO:0000256" key="2">
    <source>
        <dbReference type="SAM" id="Phobius"/>
    </source>
</evidence>
<feature type="compositionally biased region" description="Low complexity" evidence="1">
    <location>
        <begin position="159"/>
        <end position="200"/>
    </location>
</feature>
<feature type="region of interest" description="Disordered" evidence="1">
    <location>
        <begin position="109"/>
        <end position="200"/>
    </location>
</feature>
<reference evidence="3 4" key="1">
    <citation type="journal article" date="2016" name="Front. Microbiol.">
        <title>Comparative Genomic Analysis Reveals a Diverse Repertoire of Genes Involved in Prokaryote-Eukaryote Interactions within the Pseudovibrio Genus.</title>
        <authorList>
            <person name="Romano S."/>
            <person name="Fernandez-Guerra A."/>
            <person name="Reen F.J."/>
            <person name="Glockner F.O."/>
            <person name="Crowley S.P."/>
            <person name="O'Sullivan O."/>
            <person name="Cotter P.D."/>
            <person name="Adams C."/>
            <person name="Dobson A.D."/>
            <person name="O'Gara F."/>
        </authorList>
    </citation>
    <scope>NUCLEOTIDE SEQUENCE [LARGE SCALE GENOMIC DNA]</scope>
    <source>
        <strain evidence="3 4">Ad2</strain>
    </source>
</reference>
<feature type="compositionally biased region" description="Low complexity" evidence="1">
    <location>
        <begin position="278"/>
        <end position="295"/>
    </location>
</feature>
<dbReference type="STRING" id="989403.SAMN05421798_105255"/>
<proteinExistence type="predicted"/>
<keyword evidence="2" id="KW-0472">Membrane</keyword>
<dbReference type="AlphaFoldDB" id="A0A166ANC2"/>
<dbReference type="EMBL" id="LMCB01000004">
    <property type="protein sequence ID" value="KZL21341.1"/>
    <property type="molecule type" value="Genomic_DNA"/>
</dbReference>
<protein>
    <submittedName>
        <fullName evidence="3">Flagellar biosynthesis protein, FliO</fullName>
    </submittedName>
</protein>
<feature type="region of interest" description="Disordered" evidence="1">
    <location>
        <begin position="237"/>
        <end position="437"/>
    </location>
</feature>
<organism evidence="3 4">
    <name type="scientific">Pseudovibrio axinellae</name>
    <dbReference type="NCBI Taxonomy" id="989403"/>
    <lineage>
        <taxon>Bacteria</taxon>
        <taxon>Pseudomonadati</taxon>
        <taxon>Pseudomonadota</taxon>
        <taxon>Alphaproteobacteria</taxon>
        <taxon>Hyphomicrobiales</taxon>
        <taxon>Stappiaceae</taxon>
        <taxon>Pseudovibrio</taxon>
    </lineage>
</organism>
<dbReference type="RefSeq" id="WP_068002082.1">
    <property type="nucleotide sequence ID" value="NZ_FOFM01000005.1"/>
</dbReference>
<evidence type="ECO:0000313" key="4">
    <source>
        <dbReference type="Proteomes" id="UP000076577"/>
    </source>
</evidence>
<dbReference type="InterPro" id="IPR052205">
    <property type="entry name" value="FliO/MopB"/>
</dbReference>
<keyword evidence="2" id="KW-1133">Transmembrane helix</keyword>
<feature type="compositionally biased region" description="Basic and acidic residues" evidence="1">
    <location>
        <begin position="372"/>
        <end position="397"/>
    </location>
</feature>
<gene>
    <name evidence="3" type="ORF">PsAD2_00632</name>
</gene>
<keyword evidence="2" id="KW-0812">Transmembrane</keyword>
<feature type="compositionally biased region" description="Basic and acidic residues" evidence="1">
    <location>
        <begin position="311"/>
        <end position="331"/>
    </location>
</feature>
<keyword evidence="3" id="KW-0966">Cell projection</keyword>